<evidence type="ECO:0000313" key="2">
    <source>
        <dbReference type="Proteomes" id="UP000727907"/>
    </source>
</evidence>
<gene>
    <name evidence="1" type="ORF">KQ910_17940</name>
</gene>
<reference evidence="1 2" key="1">
    <citation type="submission" date="2021-06" db="EMBL/GenBank/DDBJ databases">
        <authorList>
            <person name="Lee D.H."/>
        </authorList>
    </citation>
    <scope>NUCLEOTIDE SEQUENCE [LARGE SCALE GENOMIC DNA]</scope>
    <source>
        <strain evidence="1 2">MMS21-HV4-11</strain>
    </source>
</reference>
<evidence type="ECO:0000313" key="1">
    <source>
        <dbReference type="EMBL" id="MBU8875660.1"/>
    </source>
</evidence>
<keyword evidence="2" id="KW-1185">Reference proteome</keyword>
<organism evidence="1 2">
    <name type="scientific">Reyranella humidisoli</name>
    <dbReference type="NCBI Taxonomy" id="2849149"/>
    <lineage>
        <taxon>Bacteria</taxon>
        <taxon>Pseudomonadati</taxon>
        <taxon>Pseudomonadota</taxon>
        <taxon>Alphaproteobacteria</taxon>
        <taxon>Hyphomicrobiales</taxon>
        <taxon>Reyranellaceae</taxon>
        <taxon>Reyranella</taxon>
    </lineage>
</organism>
<dbReference type="EMBL" id="JAHOPB010000001">
    <property type="protein sequence ID" value="MBU8875660.1"/>
    <property type="molecule type" value="Genomic_DNA"/>
</dbReference>
<dbReference type="RefSeq" id="WP_216963252.1">
    <property type="nucleotide sequence ID" value="NZ_JAHOPB010000001.1"/>
</dbReference>
<sequence>MLTVSTIGKRSARRVACGFSGEVVLLHFDKGRYFGFRGMGTAIWNSLDVSRAIADVCDDVAAQFDVDPAVCLDHAVRFLANLQEVGLIDVVG</sequence>
<dbReference type="Pfam" id="PF05402">
    <property type="entry name" value="PqqD"/>
    <property type="match status" value="1"/>
</dbReference>
<name>A0ABS6INT6_9HYPH</name>
<accession>A0ABS6INT6</accession>
<proteinExistence type="predicted"/>
<protein>
    <submittedName>
        <fullName evidence="1">PqqD family protein</fullName>
    </submittedName>
</protein>
<dbReference type="InterPro" id="IPR008792">
    <property type="entry name" value="PQQD"/>
</dbReference>
<dbReference type="Proteomes" id="UP000727907">
    <property type="component" value="Unassembled WGS sequence"/>
</dbReference>
<comment type="caution">
    <text evidence="1">The sequence shown here is derived from an EMBL/GenBank/DDBJ whole genome shotgun (WGS) entry which is preliminary data.</text>
</comment>